<dbReference type="PANTHER" id="PTHR13318">
    <property type="entry name" value="PARTNER OF PAIRED, ISOFORM B-RELATED"/>
    <property type="match status" value="1"/>
</dbReference>
<protein>
    <submittedName>
        <fullName evidence="1">Similar to unnamed protein product [Aspergillus oryzae RIB40] acc. no. BAE64297</fullName>
    </submittedName>
</protein>
<accession>U4L0F7</accession>
<dbReference type="GO" id="GO:0019005">
    <property type="term" value="C:SCF ubiquitin ligase complex"/>
    <property type="evidence" value="ECO:0007669"/>
    <property type="project" value="TreeGrafter"/>
</dbReference>
<keyword evidence="2" id="KW-1185">Reference proteome</keyword>
<dbReference type="AlphaFoldDB" id="U4L0F7"/>
<name>U4L0F7_PYROM</name>
<reference evidence="1 2" key="1">
    <citation type="journal article" date="2013" name="PLoS Genet.">
        <title>The genome and development-dependent transcriptomes of Pyronema confluens: a window into fungal evolution.</title>
        <authorList>
            <person name="Traeger S."/>
            <person name="Altegoer F."/>
            <person name="Freitag M."/>
            <person name="Gabaldon T."/>
            <person name="Kempken F."/>
            <person name="Kumar A."/>
            <person name="Marcet-Houben M."/>
            <person name="Poggeler S."/>
            <person name="Stajich J.E."/>
            <person name="Nowrousian M."/>
        </authorList>
    </citation>
    <scope>NUCLEOTIDE SEQUENCE [LARGE SCALE GENOMIC DNA]</scope>
    <source>
        <strain evidence="2">CBS 100304</strain>
        <tissue evidence="1">Vegetative mycelium</tissue>
    </source>
</reference>
<dbReference type="PANTHER" id="PTHR13318:SF247">
    <property type="entry name" value="GH16156P"/>
    <property type="match status" value="1"/>
</dbReference>
<dbReference type="GO" id="GO:0031146">
    <property type="term" value="P:SCF-dependent proteasomal ubiquitin-dependent protein catabolic process"/>
    <property type="evidence" value="ECO:0007669"/>
    <property type="project" value="TreeGrafter"/>
</dbReference>
<proteinExistence type="predicted"/>
<dbReference type="Gene3D" id="3.80.10.10">
    <property type="entry name" value="Ribonuclease Inhibitor"/>
    <property type="match status" value="1"/>
</dbReference>
<evidence type="ECO:0000313" key="1">
    <source>
        <dbReference type="EMBL" id="CCX05494.1"/>
    </source>
</evidence>
<dbReference type="SUPFAM" id="SSF52047">
    <property type="entry name" value="RNI-like"/>
    <property type="match status" value="1"/>
</dbReference>
<sequence length="439" mass="49262">MFNSTLPTVTLSDLLQYADAITRQAFANEVEYLDILSEDCKNHHHFLSIKFPKLIHVSIDGTDDNSSPDLYQQYLSPTLKIWQFYGGYLSDEFLLQLATSCPALEEVLIDNPRETLTATGFLSFLQSPYLKSLKRLIILYDMETVLSPEVFANLALHPGLEVLGIRHDEFPSLMSQCSGRPLFPDLKALDLSAPLECLIENSQKGHFPTLSRLEVLLKDPSEDFTASFGKQRLIDTTYPGKHAPLAELAAVFPNLEVLSIEFAEQTVTDIQLEDLAGMSERFKNLRELRLEGMDGALRGRDIGDQAVEALVKKAGKLEILRLQMTEMGVTDQGLRAVGRECGSIREVGLGGRFQLRLQLAGQKGVRFPALKELELGDVVDTGRGEEDLVRGLMEAAPELKDFRIEEGESEFASELRKLWRARREIERQDEDGEGEDRSE</sequence>
<evidence type="ECO:0000313" key="2">
    <source>
        <dbReference type="Proteomes" id="UP000018144"/>
    </source>
</evidence>
<organism evidence="1 2">
    <name type="scientific">Pyronema omphalodes (strain CBS 100304)</name>
    <name type="common">Pyronema confluens</name>
    <dbReference type="NCBI Taxonomy" id="1076935"/>
    <lineage>
        <taxon>Eukaryota</taxon>
        <taxon>Fungi</taxon>
        <taxon>Dikarya</taxon>
        <taxon>Ascomycota</taxon>
        <taxon>Pezizomycotina</taxon>
        <taxon>Pezizomycetes</taxon>
        <taxon>Pezizales</taxon>
        <taxon>Pyronemataceae</taxon>
        <taxon>Pyronema</taxon>
    </lineage>
</organism>
<dbReference type="eggNOG" id="ENOG502SX3V">
    <property type="taxonomic scope" value="Eukaryota"/>
</dbReference>
<dbReference type="OrthoDB" id="2305901at2759"/>
<dbReference type="Proteomes" id="UP000018144">
    <property type="component" value="Unassembled WGS sequence"/>
</dbReference>
<gene>
    <name evidence="1" type="ORF">PCON_05081</name>
</gene>
<dbReference type="InterPro" id="IPR032675">
    <property type="entry name" value="LRR_dom_sf"/>
</dbReference>
<dbReference type="EMBL" id="HF935255">
    <property type="protein sequence ID" value="CCX05494.1"/>
    <property type="molecule type" value="Genomic_DNA"/>
</dbReference>
<dbReference type="OMA" id="WSTIERP"/>